<sequence>MARKVRSVEAVAMSAAASAATEIPKSQQAYNYLRERITSGAFGPGYRLVLGQIAMELGFSTVPVREAIRMLEAEGVVTFVHNVGAQVTMLNSDVYHETMETLSLVEGFATAKSAPHLTASELSEAREINAKMRELTESPQLNAAEFTKLNRQFHAVLFQHCDNSHVSDLVRRGWHRLETMRESSFSYVPGRSTDSVAEHEALIALIESGASEAEVETQARQHRLNTMHVVLATLEEKEAKR</sequence>
<dbReference type="Proteomes" id="UP000433493">
    <property type="component" value="Unassembled WGS sequence"/>
</dbReference>
<keyword evidence="6" id="KW-1185">Reference proteome</keyword>
<evidence type="ECO:0000313" key="5">
    <source>
        <dbReference type="EMBL" id="KAB1641191.1"/>
    </source>
</evidence>
<dbReference type="PROSITE" id="PS50949">
    <property type="entry name" value="HTH_GNTR"/>
    <property type="match status" value="1"/>
</dbReference>
<organism evidence="5 6">
    <name type="scientific">Gulosibacter chungangensis</name>
    <dbReference type="NCBI Taxonomy" id="979746"/>
    <lineage>
        <taxon>Bacteria</taxon>
        <taxon>Bacillati</taxon>
        <taxon>Actinomycetota</taxon>
        <taxon>Actinomycetes</taxon>
        <taxon>Micrococcales</taxon>
        <taxon>Microbacteriaceae</taxon>
        <taxon>Gulosibacter</taxon>
    </lineage>
</organism>
<dbReference type="AlphaFoldDB" id="A0A7J5B7Z9"/>
<dbReference type="InterPro" id="IPR036388">
    <property type="entry name" value="WH-like_DNA-bd_sf"/>
</dbReference>
<dbReference type="Pfam" id="PF00392">
    <property type="entry name" value="GntR"/>
    <property type="match status" value="1"/>
</dbReference>
<dbReference type="InterPro" id="IPR008920">
    <property type="entry name" value="TF_FadR/GntR_C"/>
</dbReference>
<dbReference type="InterPro" id="IPR011711">
    <property type="entry name" value="GntR_C"/>
</dbReference>
<dbReference type="InterPro" id="IPR036390">
    <property type="entry name" value="WH_DNA-bd_sf"/>
</dbReference>
<dbReference type="OrthoDB" id="4084810at2"/>
<accession>A0A7J5B7Z9</accession>
<evidence type="ECO:0000313" key="6">
    <source>
        <dbReference type="Proteomes" id="UP000433493"/>
    </source>
</evidence>
<dbReference type="PANTHER" id="PTHR43537:SF24">
    <property type="entry name" value="GLUCONATE OPERON TRANSCRIPTIONAL REPRESSOR"/>
    <property type="match status" value="1"/>
</dbReference>
<proteinExistence type="predicted"/>
<reference evidence="5 6" key="1">
    <citation type="submission" date="2019-09" db="EMBL/GenBank/DDBJ databases">
        <title>Phylogeny of genus Pseudoclavibacter and closely related genus.</title>
        <authorList>
            <person name="Li Y."/>
        </authorList>
    </citation>
    <scope>NUCLEOTIDE SEQUENCE [LARGE SCALE GENOMIC DNA]</scope>
    <source>
        <strain evidence="5 6">KCTC 13959</strain>
    </source>
</reference>
<dbReference type="PANTHER" id="PTHR43537">
    <property type="entry name" value="TRANSCRIPTIONAL REGULATOR, GNTR FAMILY"/>
    <property type="match status" value="1"/>
</dbReference>
<keyword evidence="3" id="KW-0804">Transcription</keyword>
<feature type="domain" description="HTH gntR-type" evidence="4">
    <location>
        <begin position="23"/>
        <end position="90"/>
    </location>
</feature>
<comment type="caution">
    <text evidence="5">The sequence shown here is derived from an EMBL/GenBank/DDBJ whole genome shotgun (WGS) entry which is preliminary data.</text>
</comment>
<evidence type="ECO:0000256" key="3">
    <source>
        <dbReference type="ARBA" id="ARBA00023163"/>
    </source>
</evidence>
<dbReference type="Gene3D" id="1.10.10.10">
    <property type="entry name" value="Winged helix-like DNA-binding domain superfamily/Winged helix DNA-binding domain"/>
    <property type="match status" value="1"/>
</dbReference>
<dbReference type="Pfam" id="PF07729">
    <property type="entry name" value="FCD"/>
    <property type="match status" value="1"/>
</dbReference>
<dbReference type="SMART" id="SM00895">
    <property type="entry name" value="FCD"/>
    <property type="match status" value="1"/>
</dbReference>
<evidence type="ECO:0000259" key="4">
    <source>
        <dbReference type="PROSITE" id="PS50949"/>
    </source>
</evidence>
<dbReference type="InterPro" id="IPR000524">
    <property type="entry name" value="Tscrpt_reg_HTH_GntR"/>
</dbReference>
<dbReference type="Gene3D" id="1.20.120.530">
    <property type="entry name" value="GntR ligand-binding domain-like"/>
    <property type="match status" value="1"/>
</dbReference>
<dbReference type="SUPFAM" id="SSF48008">
    <property type="entry name" value="GntR ligand-binding domain-like"/>
    <property type="match status" value="1"/>
</dbReference>
<dbReference type="EMBL" id="WBKB01000010">
    <property type="protein sequence ID" value="KAB1641191.1"/>
    <property type="molecule type" value="Genomic_DNA"/>
</dbReference>
<evidence type="ECO:0000256" key="2">
    <source>
        <dbReference type="ARBA" id="ARBA00023125"/>
    </source>
</evidence>
<protein>
    <submittedName>
        <fullName evidence="5">GntR family transcriptional regulator</fullName>
    </submittedName>
</protein>
<gene>
    <name evidence="5" type="ORF">F8O05_13250</name>
</gene>
<dbReference type="CDD" id="cd07377">
    <property type="entry name" value="WHTH_GntR"/>
    <property type="match status" value="1"/>
</dbReference>
<dbReference type="GO" id="GO:0003677">
    <property type="term" value="F:DNA binding"/>
    <property type="evidence" value="ECO:0007669"/>
    <property type="project" value="UniProtKB-KW"/>
</dbReference>
<dbReference type="SMART" id="SM00345">
    <property type="entry name" value="HTH_GNTR"/>
    <property type="match status" value="1"/>
</dbReference>
<name>A0A7J5B7Z9_9MICO</name>
<evidence type="ECO:0000256" key="1">
    <source>
        <dbReference type="ARBA" id="ARBA00023015"/>
    </source>
</evidence>
<keyword evidence="1" id="KW-0805">Transcription regulation</keyword>
<dbReference type="SUPFAM" id="SSF46785">
    <property type="entry name" value="Winged helix' DNA-binding domain"/>
    <property type="match status" value="1"/>
</dbReference>
<keyword evidence="2" id="KW-0238">DNA-binding</keyword>
<dbReference type="GO" id="GO:0003700">
    <property type="term" value="F:DNA-binding transcription factor activity"/>
    <property type="evidence" value="ECO:0007669"/>
    <property type="project" value="InterPro"/>
</dbReference>